<dbReference type="InterPro" id="IPR036388">
    <property type="entry name" value="WH-like_DNA-bd_sf"/>
</dbReference>
<dbReference type="Proteomes" id="UP000013167">
    <property type="component" value="Unassembled WGS sequence"/>
</dbReference>
<evidence type="ECO:0000313" key="1">
    <source>
        <dbReference type="EMBL" id="CCH69468.1"/>
    </source>
</evidence>
<dbReference type="InterPro" id="IPR009057">
    <property type="entry name" value="Homeodomain-like_sf"/>
</dbReference>
<dbReference type="AlphaFoldDB" id="N0DYF0"/>
<accession>N0DYF0</accession>
<sequence>MGAARKYDSEFVERAVRMYRDWLASGTDSKVGARRHVGALLDVNPATLRNWIEAESRASRPAPAGEVVDASEVRELRRENAELRRTVDILTTSAAYFAKAEFDRRIK</sequence>
<dbReference type="EMBL" id="CAIZ01000080">
    <property type="protein sequence ID" value="CCH69468.1"/>
    <property type="molecule type" value="Genomic_DNA"/>
</dbReference>
<evidence type="ECO:0008006" key="3">
    <source>
        <dbReference type="Google" id="ProtNLM"/>
    </source>
</evidence>
<dbReference type="GO" id="GO:0006313">
    <property type="term" value="P:DNA transposition"/>
    <property type="evidence" value="ECO:0007669"/>
    <property type="project" value="InterPro"/>
</dbReference>
<gene>
    <name evidence="1" type="ORF">BN10_1700014</name>
</gene>
<name>N0DYF0_9MICO</name>
<dbReference type="RefSeq" id="WP_010852107.1">
    <property type="nucleotide sequence ID" value="NZ_HF570956.1"/>
</dbReference>
<proteinExistence type="predicted"/>
<dbReference type="SUPFAM" id="SSF46689">
    <property type="entry name" value="Homeodomain-like"/>
    <property type="match status" value="1"/>
</dbReference>
<dbReference type="HOGENOM" id="CLU_027402_33_6_11"/>
<dbReference type="OrthoDB" id="4426778at2"/>
<reference evidence="1 2" key="1">
    <citation type="journal article" date="2013" name="ISME J.">
        <title>A metabolic model for members of the genus Tetrasphaera involved in enhanced biological phosphorus removal.</title>
        <authorList>
            <person name="Kristiansen R."/>
            <person name="Nguyen H.T.T."/>
            <person name="Saunders A.M."/>
            <person name="Nielsen J.L."/>
            <person name="Wimmer R."/>
            <person name="Le V.Q."/>
            <person name="McIlroy S.J."/>
            <person name="Petrovski S."/>
            <person name="Seviour R.J."/>
            <person name="Calteau A."/>
            <person name="Nielsen K.L."/>
            <person name="Nielsen P.H."/>
        </authorList>
    </citation>
    <scope>NUCLEOTIDE SEQUENCE [LARGE SCALE GENOMIC DNA]</scope>
    <source>
        <strain evidence="1 2">Lp2</strain>
    </source>
</reference>
<dbReference type="GO" id="GO:0004803">
    <property type="term" value="F:transposase activity"/>
    <property type="evidence" value="ECO:0007669"/>
    <property type="project" value="InterPro"/>
</dbReference>
<dbReference type="STRING" id="1193181.BN10_1700014"/>
<dbReference type="InterPro" id="IPR002514">
    <property type="entry name" value="Transposase_8"/>
</dbReference>
<protein>
    <recommendedName>
        <fullName evidence="3">Transposase</fullName>
    </recommendedName>
</protein>
<keyword evidence="2" id="KW-1185">Reference proteome</keyword>
<dbReference type="GO" id="GO:0003677">
    <property type="term" value="F:DNA binding"/>
    <property type="evidence" value="ECO:0007669"/>
    <property type="project" value="InterPro"/>
</dbReference>
<dbReference type="Gene3D" id="1.10.10.10">
    <property type="entry name" value="Winged helix-like DNA-binding domain superfamily/Winged helix DNA-binding domain"/>
    <property type="match status" value="1"/>
</dbReference>
<organism evidence="1 2">
    <name type="scientific">Phycicoccus elongatus Lp2</name>
    <dbReference type="NCBI Taxonomy" id="1193181"/>
    <lineage>
        <taxon>Bacteria</taxon>
        <taxon>Bacillati</taxon>
        <taxon>Actinomycetota</taxon>
        <taxon>Actinomycetes</taxon>
        <taxon>Micrococcales</taxon>
        <taxon>Intrasporangiaceae</taxon>
        <taxon>Phycicoccus</taxon>
    </lineage>
</organism>
<evidence type="ECO:0000313" key="2">
    <source>
        <dbReference type="Proteomes" id="UP000013167"/>
    </source>
</evidence>
<dbReference type="eggNOG" id="COG2963">
    <property type="taxonomic scope" value="Bacteria"/>
</dbReference>
<comment type="caution">
    <text evidence="1">The sequence shown here is derived from an EMBL/GenBank/DDBJ whole genome shotgun (WGS) entry which is preliminary data.</text>
</comment>
<dbReference type="Pfam" id="PF01527">
    <property type="entry name" value="HTH_Tnp_1"/>
    <property type="match status" value="1"/>
</dbReference>